<name>A0A0S7XQS1_UNCSA</name>
<reference evidence="1 2" key="1">
    <citation type="journal article" date="2015" name="Microbiome">
        <title>Genomic resolution of linkages in carbon, nitrogen, and sulfur cycling among widespread estuary sediment bacteria.</title>
        <authorList>
            <person name="Baker B.J."/>
            <person name="Lazar C.S."/>
            <person name="Teske A.P."/>
            <person name="Dick G.J."/>
        </authorList>
    </citation>
    <scope>NUCLEOTIDE SEQUENCE [LARGE SCALE GENOMIC DNA]</scope>
    <source>
        <strain evidence="1">DG_54_3</strain>
    </source>
</reference>
<accession>A0A0S7XQS1</accession>
<gene>
    <name evidence="1" type="ORF">AMJ44_12075</name>
</gene>
<dbReference type="Gene3D" id="3.20.20.140">
    <property type="entry name" value="Metal-dependent hydrolases"/>
    <property type="match status" value="1"/>
</dbReference>
<organism evidence="1 2">
    <name type="scientific">candidate division WOR-1 bacterium DG_54_3</name>
    <dbReference type="NCBI Taxonomy" id="1703775"/>
    <lineage>
        <taxon>Bacteria</taxon>
        <taxon>Bacillati</taxon>
        <taxon>Saganbacteria</taxon>
    </lineage>
</organism>
<dbReference type="EMBL" id="LIZX01000161">
    <property type="protein sequence ID" value="KPJ64814.1"/>
    <property type="molecule type" value="Genomic_DNA"/>
</dbReference>
<dbReference type="Proteomes" id="UP000051861">
    <property type="component" value="Unassembled WGS sequence"/>
</dbReference>
<dbReference type="SUPFAM" id="SSF89550">
    <property type="entry name" value="PHP domain-like"/>
    <property type="match status" value="1"/>
</dbReference>
<dbReference type="AlphaFoldDB" id="A0A0S7XQS1"/>
<protein>
    <recommendedName>
        <fullName evidence="3">Polymerase/histidinol phosphatase N-terminal domain-containing protein</fullName>
    </recommendedName>
</protein>
<evidence type="ECO:0000313" key="2">
    <source>
        <dbReference type="Proteomes" id="UP000051861"/>
    </source>
</evidence>
<comment type="caution">
    <text evidence="1">The sequence shown here is derived from an EMBL/GenBank/DDBJ whole genome shotgun (WGS) entry which is preliminary data.</text>
</comment>
<proteinExistence type="predicted"/>
<dbReference type="InterPro" id="IPR016195">
    <property type="entry name" value="Pol/histidinol_Pase-like"/>
</dbReference>
<evidence type="ECO:0000313" key="1">
    <source>
        <dbReference type="EMBL" id="KPJ64814.1"/>
    </source>
</evidence>
<sequence length="196" mass="22190">MPQQYPKGSVWRKWDLHVHTPASFEHGFGNWDEYVDELEGIDDFAVIGITDYFTLDGYKEIIKHRAIGRLHNFTLIVPNIELRLNIFVPRRSSGEQQRRLNLHVIFSNEVSVEDIETQFLQNLEIIVEGSPGGMAKKRMLNRSSIEKVGKSIKLFQSSVSGASDFVAGCKNITVSLGNVTEALQKSCFGKWGQVCF</sequence>
<evidence type="ECO:0008006" key="3">
    <source>
        <dbReference type="Google" id="ProtNLM"/>
    </source>
</evidence>